<evidence type="ECO:0000259" key="1">
    <source>
        <dbReference type="PROSITE" id="PS50994"/>
    </source>
</evidence>
<dbReference type="PANTHER" id="PTHR37984:SF15">
    <property type="entry name" value="INTEGRASE CATALYTIC DOMAIN-CONTAINING PROTEIN"/>
    <property type="match status" value="1"/>
</dbReference>
<dbReference type="PANTHER" id="PTHR37984">
    <property type="entry name" value="PROTEIN CBG26694"/>
    <property type="match status" value="1"/>
</dbReference>
<accession>A0ABQ9I8N6</accession>
<reference evidence="2 3" key="1">
    <citation type="submission" date="2023-02" db="EMBL/GenBank/DDBJ databases">
        <title>LHISI_Scaffold_Assembly.</title>
        <authorList>
            <person name="Stuart O.P."/>
            <person name="Cleave R."/>
            <person name="Magrath M.J.L."/>
            <person name="Mikheyev A.S."/>
        </authorList>
    </citation>
    <scope>NUCLEOTIDE SEQUENCE [LARGE SCALE GENOMIC DNA]</scope>
    <source>
        <strain evidence="2">Daus_M_001</strain>
        <tissue evidence="2">Leg muscle</tissue>
    </source>
</reference>
<dbReference type="Gene3D" id="3.30.420.10">
    <property type="entry name" value="Ribonuclease H-like superfamily/Ribonuclease H"/>
    <property type="match status" value="1"/>
</dbReference>
<dbReference type="SUPFAM" id="SSF53098">
    <property type="entry name" value="Ribonuclease H-like"/>
    <property type="match status" value="1"/>
</dbReference>
<evidence type="ECO:0000313" key="3">
    <source>
        <dbReference type="Proteomes" id="UP001159363"/>
    </source>
</evidence>
<gene>
    <name evidence="2" type="ORF">PR048_005621</name>
</gene>
<name>A0ABQ9I8N6_9NEOP</name>
<keyword evidence="3" id="KW-1185">Reference proteome</keyword>
<dbReference type="InterPro" id="IPR012337">
    <property type="entry name" value="RNaseH-like_sf"/>
</dbReference>
<evidence type="ECO:0000313" key="2">
    <source>
        <dbReference type="EMBL" id="KAJ8893040.1"/>
    </source>
</evidence>
<dbReference type="InterPro" id="IPR036397">
    <property type="entry name" value="RNaseH_sf"/>
</dbReference>
<dbReference type="PROSITE" id="PS50994">
    <property type="entry name" value="INTEGRASE"/>
    <property type="match status" value="1"/>
</dbReference>
<organism evidence="2 3">
    <name type="scientific">Dryococelus australis</name>
    <dbReference type="NCBI Taxonomy" id="614101"/>
    <lineage>
        <taxon>Eukaryota</taxon>
        <taxon>Metazoa</taxon>
        <taxon>Ecdysozoa</taxon>
        <taxon>Arthropoda</taxon>
        <taxon>Hexapoda</taxon>
        <taxon>Insecta</taxon>
        <taxon>Pterygota</taxon>
        <taxon>Neoptera</taxon>
        <taxon>Polyneoptera</taxon>
        <taxon>Phasmatodea</taxon>
        <taxon>Verophasmatodea</taxon>
        <taxon>Anareolatae</taxon>
        <taxon>Phasmatidae</taxon>
        <taxon>Eurycanthinae</taxon>
        <taxon>Dryococelus</taxon>
    </lineage>
</organism>
<proteinExistence type="predicted"/>
<protein>
    <recommendedName>
        <fullName evidence="1">Integrase catalytic domain-containing protein</fullName>
    </recommendedName>
</protein>
<sequence length="326" mass="37493">MLLLIGAKEDKTPFHNCAKPYVIKPILKYPDFSLPFLQCMIVLTPLWEWYYLRKLMGRNTQLILFHMKELRSHLARWSLLLSEYDFDIVHKVGKANANMDVLSRIPVQLATLPYEPEQERDPVLAAVKHKVESGEEISYFIDPDGLYKFSEESTTDMLVVPVPRKNKFLIIYRSLPFGGHQGVKHTYKLIKCMYRDVTEFCANSESCEFHKRALNNKPKFLEVIATFQRISINILGPLPTTNKGNKYILNFQDAFSKHPKAICLLHPKAETIAKAFVTEVVVKHGAPKQLLPDRGTNFTPQLMKEICTLLQINKLLNIPYYPASKG</sequence>
<dbReference type="EMBL" id="JARBHB010000002">
    <property type="protein sequence ID" value="KAJ8893040.1"/>
    <property type="molecule type" value="Genomic_DNA"/>
</dbReference>
<dbReference type="Proteomes" id="UP001159363">
    <property type="component" value="Chromosome 2"/>
</dbReference>
<dbReference type="InterPro" id="IPR001584">
    <property type="entry name" value="Integrase_cat-core"/>
</dbReference>
<feature type="domain" description="Integrase catalytic" evidence="1">
    <location>
        <begin position="214"/>
        <end position="326"/>
    </location>
</feature>
<comment type="caution">
    <text evidence="2">The sequence shown here is derived from an EMBL/GenBank/DDBJ whole genome shotgun (WGS) entry which is preliminary data.</text>
</comment>
<dbReference type="InterPro" id="IPR050951">
    <property type="entry name" value="Retrovirus_Pol_polyprotein"/>
</dbReference>